<keyword evidence="11 14" id="KW-0234">DNA repair</keyword>
<reference evidence="16" key="1">
    <citation type="submission" date="2021-06" db="EMBL/GenBank/DDBJ databases">
        <authorList>
            <person name="Kallberg Y."/>
            <person name="Tangrot J."/>
            <person name="Rosling A."/>
        </authorList>
    </citation>
    <scope>NUCLEOTIDE SEQUENCE</scope>
    <source>
        <strain evidence="16">BR232B</strain>
    </source>
</reference>
<dbReference type="GO" id="GO:0048257">
    <property type="term" value="F:3'-flap endonuclease activity"/>
    <property type="evidence" value="ECO:0007669"/>
    <property type="project" value="TreeGrafter"/>
</dbReference>
<protein>
    <recommendedName>
        <fullName evidence="14">Crossover junction endonuclease MUS81</fullName>
        <ecNumber evidence="14">3.1.22.-</ecNumber>
    </recommendedName>
</protein>
<proteinExistence type="inferred from homology"/>
<gene>
    <name evidence="16" type="ORF">PBRASI_LOCUS3353</name>
</gene>
<dbReference type="Gene3D" id="1.10.10.10">
    <property type="entry name" value="Winged helix-like DNA-binding domain superfamily/Winged helix DNA-binding domain"/>
    <property type="match status" value="1"/>
</dbReference>
<dbReference type="GO" id="GO:0005634">
    <property type="term" value="C:nucleus"/>
    <property type="evidence" value="ECO:0007669"/>
    <property type="project" value="UniProtKB-SubCell"/>
</dbReference>
<dbReference type="SUPFAM" id="SSF52980">
    <property type="entry name" value="Restriction endonuclease-like"/>
    <property type="match status" value="1"/>
</dbReference>
<keyword evidence="6 14" id="KW-0255">Endonuclease</keyword>
<dbReference type="Pfam" id="PF21136">
    <property type="entry name" value="WHD_MUS81"/>
    <property type="match status" value="1"/>
</dbReference>
<keyword evidence="9 14" id="KW-0460">Magnesium</keyword>
<dbReference type="CDD" id="cd20074">
    <property type="entry name" value="XPF_nuclease_Mus81"/>
    <property type="match status" value="1"/>
</dbReference>
<evidence type="ECO:0000256" key="3">
    <source>
        <dbReference type="ARBA" id="ARBA00010015"/>
    </source>
</evidence>
<dbReference type="InterPro" id="IPR042530">
    <property type="entry name" value="EME1/EME2_C"/>
</dbReference>
<keyword evidence="10 14" id="KW-0233">DNA recombination</keyword>
<evidence type="ECO:0000259" key="15">
    <source>
        <dbReference type="SMART" id="SM00891"/>
    </source>
</evidence>
<evidence type="ECO:0000256" key="5">
    <source>
        <dbReference type="ARBA" id="ARBA00022723"/>
    </source>
</evidence>
<keyword evidence="4 14" id="KW-0540">Nuclease</keyword>
<dbReference type="SUPFAM" id="SSF47802">
    <property type="entry name" value="DNA polymerase beta, N-terminal domain-like"/>
    <property type="match status" value="1"/>
</dbReference>
<evidence type="ECO:0000256" key="10">
    <source>
        <dbReference type="ARBA" id="ARBA00023172"/>
    </source>
</evidence>
<comment type="cofactor">
    <cofactor evidence="1 14">
        <name>Mg(2+)</name>
        <dbReference type="ChEBI" id="CHEBI:18420"/>
    </cofactor>
</comment>
<dbReference type="Gene3D" id="3.40.50.10130">
    <property type="match status" value="1"/>
</dbReference>
<comment type="subcellular location">
    <subcellularLocation>
        <location evidence="2 14">Nucleus</location>
    </subcellularLocation>
</comment>
<dbReference type="Pfam" id="PF02732">
    <property type="entry name" value="ERCC4"/>
    <property type="match status" value="1"/>
</dbReference>
<dbReference type="SMART" id="SM00891">
    <property type="entry name" value="ERCC4"/>
    <property type="match status" value="1"/>
</dbReference>
<sequence>MPRKASPICGNPLYLQWIKEMMEEAGGVSNNKMYYAYKKAYDSMSKYPIPFNHPCEAMILKGVGPKITKRLEERLRQYCADTGQAVPIRSGAYAILLTLFMAYGNGPYRASLTKLEIIRDAAQFCDTSFDVPVAKTRNYTAWNGMKTLLEKDLVYKNGSPARYKLTEAGLVVASQLVETAKKQGKELGPLAEKELVVTTVRVSLGMNSEANDISQEVSVVNSFDRGAGSLAASPIKAVPPPKAVSSLWESSATHADCGSLNSLAGPAPLLSYKSSLSTKTTAVISPPTADPMIWQSGTLKTTTDISPPTVDPMIWQPGTFKPKAALSLPTVDPIIWQPGTFEVHLILDTREIRHRQDRTYIQEKLEERGMTTSVRSLELGDVVWVARQKDSNSGDIVLDYILERKRMDDLVSSIKDGRFKEQKFRLNRGGVGQVIYLVEEFGREDAVEFGMQAIQTAISSTQVVDGFFLKFTTNIDQTIEYLVSLTKMLKKLYESVPLYIIPDTCLQYQTYLPLKAHLKELYPARTYHISFLAYNELNSKSRNLTLRDMFAKMLMCTKGISADKAAEVIKQYPTPHSFYTALEKCHNNEARWKIVNEVCGGTFGSKKIGPVLSERIAKLWFVKQYADGE</sequence>
<dbReference type="FunFam" id="1.10.10.10:FF:000307">
    <property type="entry name" value="Crossover junction endonuclease MUS81"/>
    <property type="match status" value="1"/>
</dbReference>
<dbReference type="AlphaFoldDB" id="A0A9N9A3P6"/>
<evidence type="ECO:0000256" key="9">
    <source>
        <dbReference type="ARBA" id="ARBA00022842"/>
    </source>
</evidence>
<comment type="similarity">
    <text evidence="3 14">Belongs to the XPF family.</text>
</comment>
<keyword evidence="13" id="KW-0469">Meiosis</keyword>
<dbReference type="GO" id="GO:0031573">
    <property type="term" value="P:mitotic intra-S DNA damage checkpoint signaling"/>
    <property type="evidence" value="ECO:0007669"/>
    <property type="project" value="TreeGrafter"/>
</dbReference>
<comment type="subunit">
    <text evidence="14">Interacts with EME1.</text>
</comment>
<dbReference type="Gene3D" id="1.10.150.670">
    <property type="entry name" value="Crossover junction endonuclease EME1, DNA-binding domain"/>
    <property type="match status" value="1"/>
</dbReference>
<dbReference type="InterPro" id="IPR036388">
    <property type="entry name" value="WH-like_DNA-bd_sf"/>
</dbReference>
<dbReference type="Pfam" id="PF14716">
    <property type="entry name" value="HHH_8"/>
    <property type="match status" value="1"/>
</dbReference>
<dbReference type="GO" id="GO:0031297">
    <property type="term" value="P:replication fork processing"/>
    <property type="evidence" value="ECO:0007669"/>
    <property type="project" value="UniProtKB-ARBA"/>
</dbReference>
<comment type="caution">
    <text evidence="16">The sequence shown here is derived from an EMBL/GenBank/DDBJ whole genome shotgun (WGS) entry which is preliminary data.</text>
</comment>
<evidence type="ECO:0000256" key="13">
    <source>
        <dbReference type="ARBA" id="ARBA00023254"/>
    </source>
</evidence>
<evidence type="ECO:0000256" key="1">
    <source>
        <dbReference type="ARBA" id="ARBA00001946"/>
    </source>
</evidence>
<keyword evidence="8 14" id="KW-0378">Hydrolase</keyword>
<dbReference type="GO" id="GO:0006308">
    <property type="term" value="P:DNA catabolic process"/>
    <property type="evidence" value="ECO:0007669"/>
    <property type="project" value="UniProtKB-UniRule"/>
</dbReference>
<dbReference type="PANTHER" id="PTHR13451">
    <property type="entry name" value="CLASS II CROSSOVER JUNCTION ENDONUCLEASE MUS81"/>
    <property type="match status" value="1"/>
</dbReference>
<dbReference type="InterPro" id="IPR047417">
    <property type="entry name" value="WHD_MUS81"/>
</dbReference>
<dbReference type="FunFam" id="1.10.150.110:FF:000001">
    <property type="entry name" value="Putative Crossover junction endonuclease MUS81"/>
    <property type="match status" value="1"/>
</dbReference>
<dbReference type="FunFam" id="3.40.50.10130:FF:000003">
    <property type="entry name" value="Crossover junction endonuclease MUS81"/>
    <property type="match status" value="1"/>
</dbReference>
<name>A0A9N9A3P6_9GLOM</name>
<accession>A0A9N9A3P6</accession>
<evidence type="ECO:0000256" key="12">
    <source>
        <dbReference type="ARBA" id="ARBA00023242"/>
    </source>
</evidence>
<evidence type="ECO:0000256" key="6">
    <source>
        <dbReference type="ARBA" id="ARBA00022759"/>
    </source>
</evidence>
<evidence type="ECO:0000256" key="7">
    <source>
        <dbReference type="ARBA" id="ARBA00022763"/>
    </source>
</evidence>
<dbReference type="InterPro" id="IPR011335">
    <property type="entry name" value="Restrct_endonuc-II-like"/>
</dbReference>
<dbReference type="InterPro" id="IPR047416">
    <property type="entry name" value="XPF_nuclease_Mus81"/>
</dbReference>
<dbReference type="GO" id="GO:0003677">
    <property type="term" value="F:DNA binding"/>
    <property type="evidence" value="ECO:0007669"/>
    <property type="project" value="UniProtKB-UniRule"/>
</dbReference>
<evidence type="ECO:0000256" key="2">
    <source>
        <dbReference type="ARBA" id="ARBA00004123"/>
    </source>
</evidence>
<dbReference type="InterPro" id="IPR033309">
    <property type="entry name" value="Mus81"/>
</dbReference>
<dbReference type="GO" id="GO:0048476">
    <property type="term" value="C:Holliday junction resolvase complex"/>
    <property type="evidence" value="ECO:0007669"/>
    <property type="project" value="UniProtKB-UniRule"/>
</dbReference>
<keyword evidence="7 14" id="KW-0227">DNA damage</keyword>
<dbReference type="CDD" id="cd21036">
    <property type="entry name" value="WH_MUS81"/>
    <property type="match status" value="1"/>
</dbReference>
<dbReference type="Gene3D" id="1.10.150.110">
    <property type="entry name" value="DNA polymerase beta, N-terminal domain-like"/>
    <property type="match status" value="1"/>
</dbReference>
<dbReference type="InterPro" id="IPR010996">
    <property type="entry name" value="HHH_MUS81"/>
</dbReference>
<organism evidence="16 17">
    <name type="scientific">Paraglomus brasilianum</name>
    <dbReference type="NCBI Taxonomy" id="144538"/>
    <lineage>
        <taxon>Eukaryota</taxon>
        <taxon>Fungi</taxon>
        <taxon>Fungi incertae sedis</taxon>
        <taxon>Mucoromycota</taxon>
        <taxon>Glomeromycotina</taxon>
        <taxon>Glomeromycetes</taxon>
        <taxon>Paraglomerales</taxon>
        <taxon>Paraglomeraceae</taxon>
        <taxon>Paraglomus</taxon>
    </lineage>
</organism>
<keyword evidence="5 14" id="KW-0479">Metal-binding</keyword>
<dbReference type="InterPro" id="IPR006166">
    <property type="entry name" value="ERCC4_domain"/>
</dbReference>
<evidence type="ECO:0000256" key="14">
    <source>
        <dbReference type="RuleBase" id="RU369042"/>
    </source>
</evidence>
<evidence type="ECO:0000256" key="8">
    <source>
        <dbReference type="ARBA" id="ARBA00022801"/>
    </source>
</evidence>
<dbReference type="OrthoDB" id="5963188at2759"/>
<keyword evidence="12 14" id="KW-0539">Nucleus</keyword>
<dbReference type="EMBL" id="CAJVPI010000299">
    <property type="protein sequence ID" value="CAG8515705.1"/>
    <property type="molecule type" value="Genomic_DNA"/>
</dbReference>
<dbReference type="PANTHER" id="PTHR13451:SF0">
    <property type="entry name" value="CROSSOVER JUNCTION ENDONUCLEASE MUS81"/>
    <property type="match status" value="1"/>
</dbReference>
<dbReference type="Proteomes" id="UP000789739">
    <property type="component" value="Unassembled WGS sequence"/>
</dbReference>
<evidence type="ECO:0000313" key="17">
    <source>
        <dbReference type="Proteomes" id="UP000789739"/>
    </source>
</evidence>
<dbReference type="InterPro" id="IPR027421">
    <property type="entry name" value="DNA_pol_lamdba_lyase_dom_sf"/>
</dbReference>
<evidence type="ECO:0000313" key="16">
    <source>
        <dbReference type="EMBL" id="CAG8515705.1"/>
    </source>
</evidence>
<evidence type="ECO:0000256" key="11">
    <source>
        <dbReference type="ARBA" id="ARBA00023204"/>
    </source>
</evidence>
<dbReference type="GO" id="GO:0046872">
    <property type="term" value="F:metal ion binding"/>
    <property type="evidence" value="ECO:0007669"/>
    <property type="project" value="UniProtKB-UniRule"/>
</dbReference>
<dbReference type="GO" id="GO:0008821">
    <property type="term" value="F:crossover junction DNA endonuclease activity"/>
    <property type="evidence" value="ECO:0007669"/>
    <property type="project" value="UniProtKB-UniRule"/>
</dbReference>
<dbReference type="GO" id="GO:0000727">
    <property type="term" value="P:double-strand break repair via break-induced replication"/>
    <property type="evidence" value="ECO:0007669"/>
    <property type="project" value="UniProtKB-UniRule"/>
</dbReference>
<dbReference type="GO" id="GO:0000712">
    <property type="term" value="P:resolution of meiotic recombination intermediates"/>
    <property type="evidence" value="ECO:0007669"/>
    <property type="project" value="UniProtKB-ARBA"/>
</dbReference>
<feature type="domain" description="ERCC4" evidence="15">
    <location>
        <begin position="344"/>
        <end position="442"/>
    </location>
</feature>
<evidence type="ECO:0000256" key="4">
    <source>
        <dbReference type="ARBA" id="ARBA00022722"/>
    </source>
</evidence>
<keyword evidence="17" id="KW-1185">Reference proteome</keyword>
<dbReference type="EC" id="3.1.22.-" evidence="14"/>
<comment type="function">
    <text evidence="14">Interacts with EME1 to form a DNA structure-specific endonuclease with substrate preference for branched DNA structures with a 5'-end at the branch nick. Typical substrates include 3'-flap structures, D-loops, replication forks and nicked Holliday junctions. May be required in mitosis for the processing of stalled or collapsed replication fork intermediates. May be required in meiosis for the repair of meiosis-specific double strand breaks subsequent to single-end invasion (SEI).</text>
</comment>